<evidence type="ECO:0000313" key="3">
    <source>
        <dbReference type="Proteomes" id="UP000663855"/>
    </source>
</evidence>
<comment type="caution">
    <text evidence="2">The sequence shown here is derived from an EMBL/GenBank/DDBJ whole genome shotgun (WGS) entry which is preliminary data.</text>
</comment>
<reference evidence="2" key="1">
    <citation type="submission" date="2021-02" db="EMBL/GenBank/DDBJ databases">
        <authorList>
            <person name="Nowell W R."/>
        </authorList>
    </citation>
    <scope>NUCLEOTIDE SEQUENCE</scope>
</reference>
<feature type="domain" description="F-box" evidence="1">
    <location>
        <begin position="2"/>
        <end position="55"/>
    </location>
</feature>
<organism evidence="2 3">
    <name type="scientific">Rotaria magnacalcarata</name>
    <dbReference type="NCBI Taxonomy" id="392030"/>
    <lineage>
        <taxon>Eukaryota</taxon>
        <taxon>Metazoa</taxon>
        <taxon>Spiralia</taxon>
        <taxon>Gnathifera</taxon>
        <taxon>Rotifera</taxon>
        <taxon>Eurotatoria</taxon>
        <taxon>Bdelloidea</taxon>
        <taxon>Philodinida</taxon>
        <taxon>Philodinidae</taxon>
        <taxon>Rotaria</taxon>
    </lineage>
</organism>
<name>A0A814V9W0_9BILA</name>
<sequence>LKMSLLAFPDEVLLDIFDYLYFYEIIYSFYELQKTNSRIHDLINSRLRSINLSKLDLRFMTKAQFTFICRYLTSNQSVLERIHDFTLSNQFTYGEIRLFSNQISFDQIINLKKLHLIKPAVDEYQILFPAESSKLTHLTLDNPRCDDNERVIPIDEMNELIELNILSNYPVQFRSEYSRVERLTVSQLNLIDLIGFSTFFPNLHYLDITLTGTEIEFDEIPLPLLTVLKLRSYDVEHWLCEKFLSNLLQLRELFYSNNIRCTKTLLVDGYRCQSFIERLPLLEQFEINLHLVNAYSTDICEITASFESPFYVSKNWNIVCESKPDSNDFHIYSVPSVSYSDLHTTTDSLVSSAVLPVDDPYSNINYIKLTMTSNWPLVTRFFPNIKSLELVQEDHSKMIPTHSILSYLNKSMFLSKIRKLILPYPCHFDDTLLRSLLQQSAPYIDNLDIPCDYLIRLIKIDLLQLPLSIRILTLRGDYLSLDDLDIFIDFFKVNLNCLSLYLQNNNSLPETVQIVLDRCQFLYSLLVLTNDPVSMLIHVQLCELIQQRSQASAELRPTSIRIWNK</sequence>
<dbReference type="AlphaFoldDB" id="A0A814V9W0"/>
<dbReference type="EMBL" id="CAJNOV010004777">
    <property type="protein sequence ID" value="CAF1186207.1"/>
    <property type="molecule type" value="Genomic_DNA"/>
</dbReference>
<accession>A0A814V9W0</accession>
<evidence type="ECO:0000313" key="2">
    <source>
        <dbReference type="EMBL" id="CAF1186207.1"/>
    </source>
</evidence>
<proteinExistence type="predicted"/>
<dbReference type="PROSITE" id="PS50181">
    <property type="entry name" value="FBOX"/>
    <property type="match status" value="1"/>
</dbReference>
<dbReference type="InterPro" id="IPR001810">
    <property type="entry name" value="F-box_dom"/>
</dbReference>
<gene>
    <name evidence="2" type="ORF">CJN711_LOCUS11264</name>
</gene>
<protein>
    <recommendedName>
        <fullName evidence="1">F-box domain-containing protein</fullName>
    </recommendedName>
</protein>
<feature type="non-terminal residue" evidence="2">
    <location>
        <position position="1"/>
    </location>
</feature>
<evidence type="ECO:0000259" key="1">
    <source>
        <dbReference type="PROSITE" id="PS50181"/>
    </source>
</evidence>
<dbReference type="Proteomes" id="UP000663855">
    <property type="component" value="Unassembled WGS sequence"/>
</dbReference>